<comment type="cofactor">
    <cofactor evidence="1">
        <name>pantetheine 4'-phosphate</name>
        <dbReference type="ChEBI" id="CHEBI:47942"/>
    </cofactor>
</comment>
<dbReference type="SMART" id="SM01294">
    <property type="entry name" value="PKS_PP_betabranch"/>
    <property type="match status" value="3"/>
</dbReference>
<feature type="domain" description="Ketosynthase family 3 (KS3)" evidence="13">
    <location>
        <begin position="4830"/>
        <end position="5256"/>
    </location>
</feature>
<feature type="domain" description="Carrier" evidence="12">
    <location>
        <begin position="2564"/>
        <end position="2638"/>
    </location>
</feature>
<dbReference type="Pfam" id="PF16197">
    <property type="entry name" value="KAsynt_C_assoc"/>
    <property type="match status" value="2"/>
</dbReference>
<dbReference type="FunFam" id="3.40.47.10:FF:000019">
    <property type="entry name" value="Polyketide synthase type I"/>
    <property type="match status" value="3"/>
</dbReference>
<feature type="domain" description="Carrier" evidence="12">
    <location>
        <begin position="53"/>
        <end position="127"/>
    </location>
</feature>
<feature type="region of interest" description="C-terminal hotdog fold" evidence="10">
    <location>
        <begin position="3406"/>
        <end position="3549"/>
    </location>
</feature>
<dbReference type="Pfam" id="PF00501">
    <property type="entry name" value="AMP-binding"/>
    <property type="match status" value="1"/>
</dbReference>
<dbReference type="Pfam" id="PF02801">
    <property type="entry name" value="Ketoacyl-synt_C"/>
    <property type="match status" value="5"/>
</dbReference>
<dbReference type="PROSITE" id="PS00606">
    <property type="entry name" value="KS3_1"/>
    <property type="match status" value="3"/>
</dbReference>
<feature type="region of interest" description="Disordered" evidence="11">
    <location>
        <begin position="744"/>
        <end position="764"/>
    </location>
</feature>
<feature type="domain" description="Carrier" evidence="12">
    <location>
        <begin position="3563"/>
        <end position="3639"/>
    </location>
</feature>
<feature type="compositionally biased region" description="Polar residues" evidence="11">
    <location>
        <begin position="3552"/>
        <end position="3561"/>
    </location>
</feature>
<dbReference type="InterPro" id="IPR050091">
    <property type="entry name" value="PKS_NRPS_Biosynth_Enz"/>
</dbReference>
<feature type="region of interest" description="Disordered" evidence="11">
    <location>
        <begin position="4797"/>
        <end position="4819"/>
    </location>
</feature>
<dbReference type="InterPro" id="IPR054514">
    <property type="entry name" value="RhiE-like_linker"/>
</dbReference>
<dbReference type="InterPro" id="IPR036291">
    <property type="entry name" value="NAD(P)-bd_dom_sf"/>
</dbReference>
<dbReference type="Gene3D" id="3.40.50.720">
    <property type="entry name" value="NAD(P)-binding Rossmann-like Domain"/>
    <property type="match status" value="2"/>
</dbReference>
<dbReference type="InterPro" id="IPR014031">
    <property type="entry name" value="Ketoacyl_synth_C"/>
</dbReference>
<feature type="active site" description="Proton acceptor; for dehydratase activity" evidence="10">
    <location>
        <position position="2308"/>
    </location>
</feature>
<dbReference type="InterPro" id="IPR006162">
    <property type="entry name" value="Ppantetheine_attach_site"/>
</dbReference>
<feature type="region of interest" description="Disordered" evidence="11">
    <location>
        <begin position="28"/>
        <end position="48"/>
    </location>
</feature>
<feature type="domain" description="PKS/mFAS DH" evidence="14">
    <location>
        <begin position="3267"/>
        <end position="3549"/>
    </location>
</feature>
<dbReference type="PROSITE" id="PS52004">
    <property type="entry name" value="KS3_2"/>
    <property type="match status" value="5"/>
</dbReference>
<dbReference type="Pfam" id="PF00109">
    <property type="entry name" value="ketoacyl-synt"/>
    <property type="match status" value="5"/>
</dbReference>
<dbReference type="SUPFAM" id="SSF52777">
    <property type="entry name" value="CoA-dependent acyltransferases"/>
    <property type="match status" value="2"/>
</dbReference>
<dbReference type="Pfam" id="PF00668">
    <property type="entry name" value="Condensation"/>
    <property type="match status" value="1"/>
</dbReference>
<evidence type="ECO:0000256" key="8">
    <source>
        <dbReference type="ARBA" id="ARBA00022737"/>
    </source>
</evidence>
<feature type="domain" description="PKS/mFAS DH" evidence="14">
    <location>
        <begin position="2273"/>
        <end position="2546"/>
    </location>
</feature>
<organism evidence="15 16">
    <name type="scientific">Roseibium aggregatum</name>
    <dbReference type="NCBI Taxonomy" id="187304"/>
    <lineage>
        <taxon>Bacteria</taxon>
        <taxon>Pseudomonadati</taxon>
        <taxon>Pseudomonadota</taxon>
        <taxon>Alphaproteobacteria</taxon>
        <taxon>Hyphomicrobiales</taxon>
        <taxon>Stappiaceae</taxon>
        <taxon>Roseibium</taxon>
    </lineage>
</organism>
<dbReference type="InterPro" id="IPR045851">
    <property type="entry name" value="AMP-bd_C_sf"/>
</dbReference>
<feature type="active site" description="Proton acceptor; for dehydratase activity" evidence="10">
    <location>
        <position position="844"/>
    </location>
</feature>
<comment type="pathway">
    <text evidence="3">Antibiotic biosynthesis.</text>
</comment>
<dbReference type="InterPro" id="IPR020807">
    <property type="entry name" value="PKS_DH"/>
</dbReference>
<dbReference type="GO" id="GO:0005886">
    <property type="term" value="C:plasma membrane"/>
    <property type="evidence" value="ECO:0007669"/>
    <property type="project" value="TreeGrafter"/>
</dbReference>
<feature type="active site" description="Proton donor; for dehydratase activity" evidence="10">
    <location>
        <position position="1011"/>
    </location>
</feature>
<dbReference type="InterPro" id="IPR020841">
    <property type="entry name" value="PKS_Beta-ketoAc_synthase_dom"/>
</dbReference>
<dbReference type="InterPro" id="IPR042099">
    <property type="entry name" value="ANL_N_sf"/>
</dbReference>
<dbReference type="Pfam" id="PF08659">
    <property type="entry name" value="KR"/>
    <property type="match status" value="2"/>
</dbReference>
<dbReference type="GO" id="GO:0004315">
    <property type="term" value="F:3-oxoacyl-[acyl-carrier-protein] synthase activity"/>
    <property type="evidence" value="ECO:0007669"/>
    <property type="project" value="InterPro"/>
</dbReference>
<dbReference type="InterPro" id="IPR001031">
    <property type="entry name" value="Thioesterase"/>
</dbReference>
<dbReference type="InterPro" id="IPR014030">
    <property type="entry name" value="Ketoacyl_synth_N"/>
</dbReference>
<keyword evidence="6" id="KW-0597">Phosphoprotein</keyword>
<feature type="active site" description="Proton donor; for dehydratase activity" evidence="10">
    <location>
        <position position="3467"/>
    </location>
</feature>
<feature type="region of interest" description="N-terminal hotdog fold" evidence="10">
    <location>
        <begin position="814"/>
        <end position="932"/>
    </location>
</feature>
<dbReference type="Pfam" id="PF00550">
    <property type="entry name" value="PP-binding"/>
    <property type="match status" value="7"/>
</dbReference>
<dbReference type="Proteomes" id="UP000664096">
    <property type="component" value="Unassembled WGS sequence"/>
</dbReference>
<evidence type="ECO:0000256" key="10">
    <source>
        <dbReference type="PROSITE-ProRule" id="PRU01363"/>
    </source>
</evidence>
<feature type="active site" description="Proton acceptor; for dehydratase activity" evidence="10">
    <location>
        <position position="3301"/>
    </location>
</feature>
<dbReference type="InterPro" id="IPR023213">
    <property type="entry name" value="CAT-like_dom_sf"/>
</dbReference>
<evidence type="ECO:0000259" key="12">
    <source>
        <dbReference type="PROSITE" id="PS50075"/>
    </source>
</evidence>
<feature type="domain" description="Ketosynthase family 3 (KS3)" evidence="13">
    <location>
        <begin position="3674"/>
        <end position="4102"/>
    </location>
</feature>
<evidence type="ECO:0000256" key="5">
    <source>
        <dbReference type="ARBA" id="ARBA00022490"/>
    </source>
</evidence>
<dbReference type="InterPro" id="IPR020802">
    <property type="entry name" value="TesA-like"/>
</dbReference>
<evidence type="ECO:0000256" key="6">
    <source>
        <dbReference type="ARBA" id="ARBA00022553"/>
    </source>
</evidence>
<feature type="domain" description="Ketosynthase family 3 (KS3)" evidence="13">
    <location>
        <begin position="2680"/>
        <end position="3114"/>
    </location>
</feature>
<dbReference type="RefSeq" id="WP_207139160.1">
    <property type="nucleotide sequence ID" value="NZ_JAEKJZ010000001.1"/>
</dbReference>
<evidence type="ECO:0000256" key="1">
    <source>
        <dbReference type="ARBA" id="ARBA00001957"/>
    </source>
</evidence>
<dbReference type="CDD" id="cd00833">
    <property type="entry name" value="PKS"/>
    <property type="match status" value="5"/>
</dbReference>
<dbReference type="Gene3D" id="3.30.300.30">
    <property type="match status" value="1"/>
</dbReference>
<feature type="domain" description="Ketosynthase family 3 (KS3)" evidence="13">
    <location>
        <begin position="1668"/>
        <end position="2107"/>
    </location>
</feature>
<sequence length="6828" mass="732778">MTSGPGDSLRARMAQLLDRELVERASARAGVRAGDGEMETPIPESEPEFGIGDRLARDVWRIAAAALRMPEDQLDPQENLANLGVDSIAITEIMVQISRHYGISVAPTTFFEAKHLDDLSTILLERYGSPIEAHYAAKDTQAEVRPDPEPMAPDEIVPVRDDPVQPEEVSREESWMRRHRAASARPTFKAETAAKSAARKSPPAQPQGAGKPQHQDKRDEAAPIAIVSMEGMFPQSPDLEAFEAHLAGGDDCIEEIPPERWDWRKVFGDPKKGAFTDVKYGGFVPGADRFDAGFFNISPREAELMDPQHRLFMECVWHLIEKGGYAPGSLAGRKIGLFLGINLLDYTDMVNRAGIMDAQQLTGLGHAFCPNRLSFLLDIHGPSEVVDTACSSSLVAIHRGVMSIRHEGCEMAIAGGSNLMLSPTQHIMFSKVGMITPDGRCKTFSKEANGYARADGVGAVLLKRLDLAERDGDPILGVIKGSVEHHGGGATSLTAPNPKAQARLIVEAHRQAGVDPRSIGLIECHGTGTPLGDPIEIEGLKLAFQELYRDWKLNPPEEPAIGLGSVKSNIGHAETAAGVAGLIKVLLAMKSGTLYRTLHCEEPNPLLELSASPFYLLQQSAPWKRRQIDGRDQPLRAGLSSFGAGGANVHLVIEEYSSAERKPSSVVRSPVVVPVSAKNEKALSEAVAQLRQAVETADLAEMACTLQTGRDAMRFRAAFVTADREDLIGRMDAFLAGDGSAAMTGAVPPGRKERSDPLDPTGREAADLANHWTSGGDVDWAALYGDDQPRRIALPGYAFQRKRYWLPETETASAPQAGSLSPRQEHPGTYRLPLTGDEVFLADHKVAGAPVLPGVAYLELVRAAAEQEGIANPLIRQVVWMAPLKVERPVEVACDLSRLDDGGARAEIFTLRDNGERLLHAQMRIAEQGDRNRGSVDLAALQEAPARHFASPAIYSVFDGMGLVYGPGHRVISDLAVKSGAGGPEVLARLDLPHFLEATLQGFSLHPSLLDGALQSAIGLALDAEGRAPQTAALPFSIEAVEILGPCEQCLWAHVRAGEAAGPGMRRMDIDLIAGDGSIRVTLRGFTTRAFEQAGEADILRFQPEWRPLKSAGTPEKPGRKIVCLTDGTVAADDLRQVLPEHDIRVLEDDSNAPLDRRYLSLAGQVMELAQAELSSGPVSIQLVLEGEPGRTPLAGLCAMFRSISREHPKIGGQVLSFASGTGAADLADHLRKADAAPSGACLKPDGNDLLMEVWDPSMSQPVQASKPWKSGGVYLITGGTGALGRLLAGEILGTTPGATVVLASRTAPDAPGSDWIAATPDLHHQTADLSDKDAVVRLVEEIRREHGKLDGVIHAAGVTRDEAFVRKTSEQLAAVLAPKVSGAVALDKAIGDAPLDFFVFYSSISGVTGNTGQADYAAANSFLDGFAEAREARRRGGLCHGRTVSIAWPFWKDGGMALDGAQEDLMRRTTGLVPMDTRTGINALYTALAGDAARVLITSGNADRIRRFVGGVFERTEAPGSPQLSTTVQPDTARSANLQRRVLASLVEAASAQLKVSGDDLDPDVELTEYGFDSIGFTQFANRLNDLFGLELTPTLFFEYPTLEGLAGYLSEAENAAMIAALGGEPETEEASLEAGPPQYTFPLAEPPKSQAFAEPQGVTEASGPRNDLVAIVGMSGQFPGAPDVEAFWDVLKEGRNTISEVPPERWDWRDYWGDPLSEPGKGNVKWGGFIEDIEAFDAPFFGVSAPEARMMDPQQRLLLTEAWRVMEDAGYAPSALAGSKTGVFIGTADTGYSRLIAEAGVKVEGYSMTGLAPSLGPNRISYFYDFHGPSVAVETACSSALIAVHRAVEAIRSGHCTAAIAGGINALLLPEAFVGFSKAGMLSPEGRCKPFSSKADGYARGEGVGLVFLKLLADAERDGDTILAVIRGSAENHGGHAASLTAPNPKAQADLIRTAYERSGIDPRTVGYIEAHGTGTPLGDPIEIEALTAAFADLDREAQSTLGPAPAQSCAIGSVKSNIGHLELAAGIAGLIKVLLQIRHGEIARSLFSEDLNPYLKLKGSPFHVAQKAETWNRATDAQGTLLPRRAGVSSFGFGGTNAHVVLQEYLSPDPSVAQSPPHDDLELIVLSAKSEAQLKEMAARLESYLSRPDLDADLADIAFTLQTARAPMEHRLAFPARSIAELSDRLKAYHTGANGPGIQSGTVKSGRKAISVLESDGPLREAAAGLVERGRADDLLALWTGGLSVDWTSVRKGRTGKRIPLPGYPFAKTHYWVGAVPPASTEKASGSDAVLTVQVDGSESYLRDHKVNGVKVLPGVMSFELLRRALEGTDFGSGAFELAGHTWTGAVSVETGPRQLQISLKKGAGEDLRYAIETTEGGGTIRHAEGVARRLKDSQAPKIDLEAVRSATKTGIDAATLYRGFEDLGLGYGPAQRAITGLWRGQGLALARLELPVEADTGLKLHPSILDGALQAVFGLPSGEAAEPALPYSARRVAVYGATAAQMWAVVRTGDRGTAIDLTDDLGNVVVRFEDFTVRRVPAPARASKEDRPPVVQVSEAERLERTLAVVTGVAARTLEVDPTTLDADTELGDFGFDSVSMTAFASRINSELGLALTPADFFEFATLARLAEHVSGDLSDEQLGFSSQDRSPPTDGETLSVAPEQPVPAAPRAHSASLDDDPIALVGLSCRFPMAEDADAFWSNLVTGRDCISRIPEDRWSWQELDGDPRQEPNKTNIHWGGFIDGVFDFDPLFFGISPREARLMDPQQRLMLTHAWKAIEDAGHSPQSLAGKKVGVFAGTSSSGYREMIGEDSGGEGYVATGAVPSVGPNRISYLLDLHGPSEPVETACSSSLVALHRAVQAIRAGDCDMALVGGVNTIITPEAHINFAKAGMLSADGRCKTFSAQANGYVRGEGAGMLFVRRLSDAERDGDPIQAVVRGTAINHGGHANSLTAPNTQAQADLLKTAYANADIDPRTVGYVEAHGTGTALGDPVEINALKSAFRSLPKTGDRFEETGCGLGSVKTNIGHLELAAGVAGVIKVLKQFEHKKLAPSLHCDEINPYIDLSGSPFQIVREARDWQPVRDQNGAPLPLRAGVSSFGFGGVNAHAILDEYRSPERRETFRPERDGPVIVVLSARDTSRLKDSAGNLVKALQSGRFDDGDLGDLAFTLQIGRSEMAERLAVVASSIGELSARLTTFLDDGTAKGFFLGSAGEEAQQPETLSPAASPDEIARHWVLGGKVDWQGLNPGPHRRLRLPTYPFARDVYRAGKTVPQGANSQAVPNGFKTLLKADAFYLKDHQVRGKCILPGAMSLEIVCKAALEEEVAVPLPLILSDVSWRRPVEPEGDEIALGVRFTDGGDGKSRFRLTFVDGRDTEYMRGQIEAGTRVGRLPGLDIDSLRATCGKEHDPDWLYACYSALGIDYGPSFRAIRELRSGGTDVLARLEVPAAAEGDGESFLLHPSLVDAAFHAALIAFAGEDSAVLALPFGVDRFQVLRPTARIVWAHLRVRPSGEGIRKLDIDLADEDGGLTARIEGFSLRLVPDPAGGRQRASTGQSGSDGTDRSAVERYFIDLIARETEVEASAISLTAPLEDYGIDSVLILQLTDILERDFGNLPKTLFFEYQTLAALIGYFRENHGPRLAEVTGTAAPTSGPTMPLATLVAVKRGPVETNDPIAIIGLAGRYPGARTLEEFWQNLADGRDCVTEVPAGRWDYSRYFDPVRQPGKTTCKWGGFIDGHDRFDPMFFNISPREAEYLDPQERLFLECAWETLEDAGYTRDTVAPGGDAGVFVGVMWEEYQLYGPELTAAGKPATLSGSAASIANRVSYFLNFHGPSLALDSMCSSSLTAIHLACDSLRSGSCAVALAGGVNLTPHPSKFITLSQGRFLSSRGRCESFGEGGDGYVPAEGVGAVLLKPLSRAEADGDRIHGVILGSALNHGGKTNGYTVPNPAAQTAVIEKALVKAGVSPEAIGYVEAHGTGTSLGDPIEIAALTKVFGSRNETGRTCAIGSVKSNIGHAESAAGMAGLTKLLLQLKHGELVPSLHAERLNPNIDFKASPFRVQRALAPWQRIEEHGQILPRMAGLSSFGAGGSNAHFVVAEYLEEERPALPGGPAVYPFSARDPERLKALLQTFRARLDTLEDKEMPSVAFTLQEGREAFEDRLAIVADDKTDLAVKLDRALAGAGETEGVFRGRASASQSVLSSSTGLHEIAAGWTKGARVDWEAMRQGPKPRPVSLPTYPFAEDYCWLPEIAVQTTEKRPDRAPDVDPPLLFSPVWREKSAGNSGETHARDRLHVLCGIASVYPALALELKKSGAEVTVLEAPDGPVDERYGFHALRLFSVLKDLARKGCDKHVQVVVPFSGDDRLLEGLSGLLRSAAMEVRGLNCQLVAVDGAVGGLAIRLAQDIAEAAQRTEIRYRQGHRFVRDWRELGLRGERDISPWTEGGVYLLTGGAGGIGLHLAEAIAASGCRPSLWLTGRSSALKPDIERRLKGLEASGACVRYRPVDVTDPASVARLLSEIDETDGRLNGVFHGAGLTRDSLLTRKSEETFREVLAPKVTGLRVLDEVIGGRPIDFLAVFASASGALGNPGQSDYATANAFQDSFAAWRNAQVEGGSRQGRTVSIDWPYWRDGGMHMDEHTIAAMEKVSGVRPLETGPALAALKAVLTATEEDQVLVLDGDHDRLRSLMTPGDERARAAPVRADAEPVAVKRSEPAVASGDRDKVVAAIKSFFSRCLGIPEDRLGLNDTIDRFGVDSVTALEIVEALEAEFGSLPQTILFEFQTINRLADELVQRQGEGQSPEAGTARPPVSEPLPAVRSNQETAAGARDIAIIAVAGRYPGADTIEAFGNLLREGRDCVTEIPADRLELLPRYSERKGEPGASYCKWGAFLSGVDRFDADFFGYSSRLADLADPQERLFLETAWHLFERAGHTRDYLAEHYGKRVGVFVGSMYHQYPGLAHDPDAQALLSLSSYSGIANRTSFIFDLQGPSVAVDSMCSSGLQAVHQACQSLMSGECRLAVAGGVNLTIHPAKLEGLSRVGLVGSSSRSRAFAGGDGYLPAEGVGAVLLKPLSDALADDDRILAVIKGSLANHAGHSAGYAVPNVDAQVHLLEDSFQRAGIDPVTVGYVEAAATGAQVGDAVELRALSTVFSKPALSGGGISLGSVKTNLGHAEAASGLAQLTKVLLQFERGELFPSFVTGEAPRMFEGTPFSPQTELAPWPASLKNRSQLSRRAAISSFGAGGSNVHLILEEAPWVSRPGATSETGKPLLFPLSARTEEQLGLVRNHLAGYLRTSGEVSLDALSRTLRFGRETLDCAVVFVAASQEELLRKLEDPGFQEDETAVDSVERGSVGRRGPMLVLPGYPFKRERHWLTPKGAASAGKDLTETELPTVSHQPALRLIRETLAAELGRPVETIGADAGFGDMGVDSMALMRLSYAVEGAYGAVLTPGDVEAHPTPGRLAAFLENLGPAEMPTEVTGTATGPYRLPLGEAQKGLWVHQSLYPESGDYNVPLAFVCKSVDATALDKALDRLVSAYPVLATRIELENDDPVLTTRPERVEFRSVSLPKELETEAFLRQRAVSPLDLNEGVFRAEVISGGKLDGSESVVLLVTHHLVTDGVSSEVMTRDFWKAYAHFTGAAPLAESGRVGGADYSEFVTWESAFLRSDEGQAQKRYWLDRLSGPLPDPRLPVAGGFKGEGSVAGESLDLRLPKELSEALAETARRRQIGAASLYLTAFALLLYRYSGDRDLVIGVPTVRRPSRRFAETLGFCANVIALRLNVAADLGAASLAEKVHAELREGLAHSDYPFAAIARDLGGTATGDTPYRVTFAYQSFGQALAAQESFATGDVRLLPEIRQVGDTRLGIEVRNEPEGALLLANYDGNSFDRPTMERLLQHYRRLLEALVNRGDATVSTLPMLTRAEEDRALHHWSRSRRAEVSGIPVHERILEQAKRSPSAIAVSAEGRRSTYRQLVARSARIAQTLQKRGVGRGDRVAVLLGREPDAIAALIGVVGIGAVWVPLDPEFPDERLAFILKDTGAAAVLTGERNLKRLQAVQDVPPHVVDLSREGRGLRDRFTRFPTTTIHAEDPAYMIYTSGSTGRPKGVVVSHGALSGHCEIIAGEYGLSAKDIVLQFAPASVDTAIEQILPILTVGGRLELRPEGLQTPEAFRSMLEERRVTVADLPPVYLHELLRAWESQKTDLSGLALRLTIVGGEALTSEVVDLWGRSGLADRQLLNAYGPTEATITALVHTVKPSARERSIPIGRPLPGTEIYILDRDGNPVPDTVVGELHIGGDRLAEGYRNRADLTKEKFRLHRIGGRTIRLYSTGDLACFRANSGGIVEFHGRVDGQVKLRGHRIELGEVEAAIAACGVAEVAVLLERNKAGESVLAAYLGEDEKTVRKLELRKRLSETLPAHMLPTVWVCLGSLPKTAGGKIDRLSLSRGQEVGSRESGTVQLPQDRLEEQLLEIWKDVLGIPSGETFPGTDVEFEAAGGHSLLSVRLLSRIEKMLGVDLSVSDLAAAGTIVEQARLLRRRGLSGTPPGETGKQEPRADLSLLVPLRQPEPGSESEKPLFLIHPVGGTLSCYRQMVEDLTIEAPVYGVRAEGLEPGEEPQAGSLEDLAARYCRQIRDRQPTGPYRLCGWSFGGVLAFEMARQLERAGAEVSGLVLIDSYLPQDLAGLEPAGADPVIGCKQAFLRDLFGIEAEISDDRDLYEIARGTPQFETVLPGGREDEFRRLYEVFDANHRLFLGYEPQRCDVPMVLIRATAGAEGDNHSDGWEALSAKPLTLHRVAADHFSVLKTPALNEWLPAMCQKLSGGSR</sequence>
<evidence type="ECO:0000256" key="2">
    <source>
        <dbReference type="ARBA" id="ARBA00004496"/>
    </source>
</evidence>
<feature type="region of interest" description="C-terminal hotdog fold" evidence="10">
    <location>
        <begin position="2412"/>
        <end position="2546"/>
    </location>
</feature>
<feature type="region of interest" description="Disordered" evidence="11">
    <location>
        <begin position="6543"/>
        <end position="6562"/>
    </location>
</feature>
<comment type="function">
    <text evidence="9">Involved in production of the polyketide antibiotic thailandamide.</text>
</comment>
<feature type="compositionally biased region" description="Basic and acidic residues" evidence="11">
    <location>
        <begin position="157"/>
        <end position="176"/>
    </location>
</feature>
<feature type="region of interest" description="N-terminal hotdog fold" evidence="10">
    <location>
        <begin position="2273"/>
        <end position="2398"/>
    </location>
</feature>
<proteinExistence type="predicted"/>
<dbReference type="PROSITE" id="PS50075">
    <property type="entry name" value="CARRIER"/>
    <property type="match status" value="7"/>
</dbReference>
<dbReference type="CDD" id="cd05930">
    <property type="entry name" value="A_NRPS"/>
    <property type="match status" value="1"/>
</dbReference>
<protein>
    <submittedName>
        <fullName evidence="15">Amino acid adenylation domain-containing protein</fullName>
    </submittedName>
</protein>
<dbReference type="SUPFAM" id="SSF56801">
    <property type="entry name" value="Acetyl-CoA synthetase-like"/>
    <property type="match status" value="1"/>
</dbReference>
<dbReference type="Gene3D" id="3.40.47.10">
    <property type="match status" value="5"/>
</dbReference>
<accession>A0A939EDI3</accession>
<dbReference type="Gene3D" id="3.40.50.1820">
    <property type="entry name" value="alpha/beta hydrolase"/>
    <property type="match status" value="1"/>
</dbReference>
<evidence type="ECO:0000256" key="7">
    <source>
        <dbReference type="ARBA" id="ARBA00022679"/>
    </source>
</evidence>
<dbReference type="InterPro" id="IPR036736">
    <property type="entry name" value="ACP-like_sf"/>
</dbReference>
<feature type="domain" description="Carrier" evidence="12">
    <location>
        <begin position="4722"/>
        <end position="4798"/>
    </location>
</feature>
<keyword evidence="8" id="KW-0677">Repeat</keyword>
<evidence type="ECO:0000259" key="13">
    <source>
        <dbReference type="PROSITE" id="PS52004"/>
    </source>
</evidence>
<dbReference type="SUPFAM" id="SSF53901">
    <property type="entry name" value="Thiolase-like"/>
    <property type="match status" value="5"/>
</dbReference>
<keyword evidence="5" id="KW-0963">Cytoplasm</keyword>
<feature type="compositionally biased region" description="Basic and acidic residues" evidence="11">
    <location>
        <begin position="750"/>
        <end position="764"/>
    </location>
</feature>
<keyword evidence="4" id="KW-0596">Phosphopantetheine</keyword>
<dbReference type="SMART" id="SM00826">
    <property type="entry name" value="PKS_DH"/>
    <property type="match status" value="3"/>
</dbReference>
<feature type="active site" description="Proton donor; for dehydratase activity" evidence="10">
    <location>
        <position position="2470"/>
    </location>
</feature>
<feature type="region of interest" description="C-terminal hotdog fold" evidence="10">
    <location>
        <begin position="946"/>
        <end position="1097"/>
    </location>
</feature>
<dbReference type="InterPro" id="IPR000873">
    <property type="entry name" value="AMP-dep_synth/lig_dom"/>
</dbReference>
<feature type="domain" description="Ketosynthase family 3 (KS3)" evidence="13">
    <location>
        <begin position="221"/>
        <end position="655"/>
    </location>
</feature>
<dbReference type="InterPro" id="IPR020845">
    <property type="entry name" value="AMP-binding_CS"/>
</dbReference>
<dbReference type="Gene3D" id="3.10.129.110">
    <property type="entry name" value="Polyketide synthase dehydratase"/>
    <property type="match status" value="3"/>
</dbReference>
<comment type="subcellular location">
    <subcellularLocation>
        <location evidence="2">Cytoplasm</location>
    </subcellularLocation>
</comment>
<reference evidence="15" key="1">
    <citation type="submission" date="2020-12" db="EMBL/GenBank/DDBJ databases">
        <title>Oil enriched cultivation method for isolating marine PHA-producing bacteria.</title>
        <authorList>
            <person name="Zheng W."/>
            <person name="Yu S."/>
            <person name="Huang Y."/>
        </authorList>
    </citation>
    <scope>NUCLEOTIDE SEQUENCE</scope>
    <source>
        <strain evidence="15">SY-2-12</strain>
    </source>
</reference>
<dbReference type="SMART" id="SM00823">
    <property type="entry name" value="PKS_PP"/>
    <property type="match status" value="7"/>
</dbReference>
<dbReference type="InterPro" id="IPR032821">
    <property type="entry name" value="PKS_assoc"/>
</dbReference>
<dbReference type="PROSITE" id="PS00455">
    <property type="entry name" value="AMP_BINDING"/>
    <property type="match status" value="1"/>
</dbReference>
<dbReference type="InterPro" id="IPR042104">
    <property type="entry name" value="PKS_dehydratase_sf"/>
</dbReference>
<dbReference type="InterPro" id="IPR049900">
    <property type="entry name" value="PKS_mFAS_DH"/>
</dbReference>
<dbReference type="InterPro" id="IPR001242">
    <property type="entry name" value="Condensation_dom"/>
</dbReference>
<name>A0A939EDI3_9HYPH</name>
<dbReference type="PROSITE" id="PS00012">
    <property type="entry name" value="PHOSPHOPANTETHEINE"/>
    <property type="match status" value="3"/>
</dbReference>
<evidence type="ECO:0000313" key="16">
    <source>
        <dbReference type="Proteomes" id="UP000664096"/>
    </source>
</evidence>
<dbReference type="PROSITE" id="PS52019">
    <property type="entry name" value="PKS_MFAS_DH"/>
    <property type="match status" value="3"/>
</dbReference>
<feature type="region of interest" description="Disordered" evidence="11">
    <location>
        <begin position="3543"/>
        <end position="3564"/>
    </location>
</feature>
<dbReference type="InterPro" id="IPR013968">
    <property type="entry name" value="PKS_KR"/>
</dbReference>
<feature type="domain" description="Carrier" evidence="12">
    <location>
        <begin position="1541"/>
        <end position="1615"/>
    </location>
</feature>
<dbReference type="PANTHER" id="PTHR43775:SF37">
    <property type="entry name" value="SI:DKEY-61P9.11"/>
    <property type="match status" value="1"/>
</dbReference>
<dbReference type="GO" id="GO:0044550">
    <property type="term" value="P:secondary metabolite biosynthetic process"/>
    <property type="evidence" value="ECO:0007669"/>
    <property type="project" value="UniProtKB-ARBA"/>
</dbReference>
<dbReference type="GO" id="GO:0031177">
    <property type="term" value="F:phosphopantetheine binding"/>
    <property type="evidence" value="ECO:0007669"/>
    <property type="project" value="InterPro"/>
</dbReference>
<evidence type="ECO:0000259" key="14">
    <source>
        <dbReference type="PROSITE" id="PS52019"/>
    </source>
</evidence>
<dbReference type="Gene3D" id="3.40.50.12780">
    <property type="entry name" value="N-terminal domain of ligase-like"/>
    <property type="match status" value="1"/>
</dbReference>
<dbReference type="Pfam" id="PF21089">
    <property type="entry name" value="PKS_DH_N"/>
    <property type="match status" value="3"/>
</dbReference>
<dbReference type="InterPro" id="IPR020806">
    <property type="entry name" value="PKS_PP-bd"/>
</dbReference>
<dbReference type="InterPro" id="IPR016039">
    <property type="entry name" value="Thiolase-like"/>
</dbReference>
<dbReference type="InterPro" id="IPR049552">
    <property type="entry name" value="PKS_DH_N"/>
</dbReference>
<evidence type="ECO:0000256" key="3">
    <source>
        <dbReference type="ARBA" id="ARBA00004792"/>
    </source>
</evidence>
<dbReference type="Pfam" id="PF00975">
    <property type="entry name" value="Thioesterase"/>
    <property type="match status" value="1"/>
</dbReference>
<dbReference type="Gene3D" id="1.10.1240.100">
    <property type="match status" value="5"/>
</dbReference>
<dbReference type="InterPro" id="IPR009081">
    <property type="entry name" value="PP-bd_ACP"/>
</dbReference>
<feature type="domain" description="PKS/mFAS DH" evidence="14">
    <location>
        <begin position="814"/>
        <end position="1097"/>
    </location>
</feature>
<dbReference type="GO" id="GO:0071770">
    <property type="term" value="P:DIM/DIP cell wall layer assembly"/>
    <property type="evidence" value="ECO:0007669"/>
    <property type="project" value="TreeGrafter"/>
</dbReference>
<evidence type="ECO:0000256" key="11">
    <source>
        <dbReference type="SAM" id="MobiDB-lite"/>
    </source>
</evidence>
<dbReference type="SMART" id="SM00822">
    <property type="entry name" value="PKS_KR"/>
    <property type="match status" value="2"/>
</dbReference>
<dbReference type="CDD" id="cd08953">
    <property type="entry name" value="KR_2_SDR_x"/>
    <property type="match status" value="2"/>
</dbReference>
<dbReference type="PANTHER" id="PTHR43775">
    <property type="entry name" value="FATTY ACID SYNTHASE"/>
    <property type="match status" value="1"/>
</dbReference>
<dbReference type="EMBL" id="JAEKJZ010000001">
    <property type="protein sequence ID" value="MBN9669609.1"/>
    <property type="molecule type" value="Genomic_DNA"/>
</dbReference>
<feature type="region of interest" description="N-terminal hotdog fold" evidence="10">
    <location>
        <begin position="3267"/>
        <end position="3391"/>
    </location>
</feature>
<dbReference type="GO" id="GO:0006633">
    <property type="term" value="P:fatty acid biosynthetic process"/>
    <property type="evidence" value="ECO:0007669"/>
    <property type="project" value="InterPro"/>
</dbReference>
<dbReference type="Gene3D" id="1.10.1200.10">
    <property type="entry name" value="ACP-like"/>
    <property type="match status" value="7"/>
</dbReference>
<dbReference type="Gene3D" id="3.30.559.30">
    <property type="entry name" value="Nonribosomal peptide synthetase, condensation domain"/>
    <property type="match status" value="1"/>
</dbReference>
<dbReference type="GO" id="GO:0004312">
    <property type="term" value="F:fatty acid synthase activity"/>
    <property type="evidence" value="ECO:0007669"/>
    <property type="project" value="TreeGrafter"/>
</dbReference>
<feature type="domain" description="Carrier" evidence="12">
    <location>
        <begin position="5397"/>
        <end position="5474"/>
    </location>
</feature>
<dbReference type="InterPro" id="IPR010071">
    <property type="entry name" value="AA_adenyl_dom"/>
</dbReference>
<gene>
    <name evidence="15" type="ORF">JF539_04610</name>
</gene>
<evidence type="ECO:0000313" key="15">
    <source>
        <dbReference type="EMBL" id="MBN9669609.1"/>
    </source>
</evidence>
<dbReference type="Pfam" id="PF22336">
    <property type="entry name" value="RhiE-like_linker"/>
    <property type="match status" value="3"/>
</dbReference>
<dbReference type="Gene3D" id="3.30.559.10">
    <property type="entry name" value="Chloramphenicol acetyltransferase-like domain"/>
    <property type="match status" value="1"/>
</dbReference>
<keyword evidence="7" id="KW-0808">Transferase</keyword>
<comment type="caution">
    <text evidence="15">The sequence shown here is derived from an EMBL/GenBank/DDBJ whole genome shotgun (WGS) entry which is preliminary data.</text>
</comment>
<dbReference type="NCBIfam" id="TIGR01733">
    <property type="entry name" value="AA-adenyl-dom"/>
    <property type="match status" value="1"/>
</dbReference>
<dbReference type="GO" id="GO:0005737">
    <property type="term" value="C:cytoplasm"/>
    <property type="evidence" value="ECO:0007669"/>
    <property type="project" value="UniProtKB-SubCell"/>
</dbReference>
<dbReference type="Pfam" id="PF14765">
    <property type="entry name" value="PS-DH"/>
    <property type="match status" value="3"/>
</dbReference>
<dbReference type="InterPro" id="IPR057326">
    <property type="entry name" value="KR_dom"/>
</dbReference>
<evidence type="ECO:0000256" key="9">
    <source>
        <dbReference type="ARBA" id="ARBA00054155"/>
    </source>
</evidence>
<feature type="region of interest" description="Disordered" evidence="11">
    <location>
        <begin position="2641"/>
        <end position="2676"/>
    </location>
</feature>
<dbReference type="SUPFAM" id="SSF53474">
    <property type="entry name" value="alpha/beta-Hydrolases"/>
    <property type="match status" value="1"/>
</dbReference>
<dbReference type="InterPro" id="IPR029058">
    <property type="entry name" value="AB_hydrolase_fold"/>
</dbReference>
<dbReference type="SMART" id="SM00824">
    <property type="entry name" value="PKS_TE"/>
    <property type="match status" value="1"/>
</dbReference>
<feature type="region of interest" description="Disordered" evidence="11">
    <location>
        <begin position="140"/>
        <end position="218"/>
    </location>
</feature>
<dbReference type="InterPro" id="IPR018201">
    <property type="entry name" value="Ketoacyl_synth_AS"/>
</dbReference>
<dbReference type="SMART" id="SM00825">
    <property type="entry name" value="PKS_KS"/>
    <property type="match status" value="5"/>
</dbReference>
<evidence type="ECO:0000256" key="4">
    <source>
        <dbReference type="ARBA" id="ARBA00022450"/>
    </source>
</evidence>
<dbReference type="InterPro" id="IPR049551">
    <property type="entry name" value="PKS_DH_C"/>
</dbReference>
<dbReference type="SUPFAM" id="SSF51735">
    <property type="entry name" value="NAD(P)-binding Rossmann-fold domains"/>
    <property type="match status" value="3"/>
</dbReference>
<feature type="compositionally biased region" description="Low complexity" evidence="11">
    <location>
        <begin position="193"/>
        <end position="212"/>
    </location>
</feature>
<feature type="domain" description="Carrier" evidence="12">
    <location>
        <begin position="6464"/>
        <end position="6543"/>
    </location>
</feature>
<dbReference type="SUPFAM" id="SSF47336">
    <property type="entry name" value="ACP-like"/>
    <property type="match status" value="7"/>
</dbReference>